<dbReference type="EMBL" id="ML994059">
    <property type="protein sequence ID" value="KAF2199725.1"/>
    <property type="molecule type" value="Genomic_DNA"/>
</dbReference>
<gene>
    <name evidence="5" type="ORF">GQ43DRAFT_482204</name>
</gene>
<dbReference type="Gene3D" id="2.130.10.10">
    <property type="entry name" value="YVTN repeat-like/Quinoprotein amine dehydrogenase"/>
    <property type="match status" value="1"/>
</dbReference>
<protein>
    <submittedName>
        <fullName evidence="5">YVTN repeat-like/Quino protein amine dehydrogenase</fullName>
    </submittedName>
</protein>
<dbReference type="PANTHER" id="PTHR11227">
    <property type="entry name" value="WD-REPEAT PROTEIN INTERACTING WITH PHOSPHOINOSIDES WIPI -RELATED"/>
    <property type="match status" value="1"/>
</dbReference>
<keyword evidence="2" id="KW-0853">WD repeat</keyword>
<dbReference type="InterPro" id="IPR036322">
    <property type="entry name" value="WD40_repeat_dom_sf"/>
</dbReference>
<evidence type="ECO:0000313" key="5">
    <source>
        <dbReference type="EMBL" id="KAF2199725.1"/>
    </source>
</evidence>
<evidence type="ECO:0000313" key="6">
    <source>
        <dbReference type="Proteomes" id="UP000799536"/>
    </source>
</evidence>
<dbReference type="Proteomes" id="UP000799536">
    <property type="component" value="Unassembled WGS sequence"/>
</dbReference>
<evidence type="ECO:0000256" key="4">
    <source>
        <dbReference type="ARBA" id="ARBA00025740"/>
    </source>
</evidence>
<dbReference type="InterPro" id="IPR015943">
    <property type="entry name" value="WD40/YVTN_repeat-like_dom_sf"/>
</dbReference>
<proteinExistence type="inferred from homology"/>
<dbReference type="InterPro" id="IPR001680">
    <property type="entry name" value="WD40_rpt"/>
</dbReference>
<dbReference type="SMART" id="SM00320">
    <property type="entry name" value="WD40"/>
    <property type="match status" value="2"/>
</dbReference>
<evidence type="ECO:0000256" key="1">
    <source>
        <dbReference type="ARBA" id="ARBA00004148"/>
    </source>
</evidence>
<comment type="similarity">
    <text evidence="4">Belongs to the WD repeat PROPPIN family.</text>
</comment>
<evidence type="ECO:0000256" key="2">
    <source>
        <dbReference type="ARBA" id="ARBA00022574"/>
    </source>
</evidence>
<organism evidence="5 6">
    <name type="scientific">Delitschia confertaspora ATCC 74209</name>
    <dbReference type="NCBI Taxonomy" id="1513339"/>
    <lineage>
        <taxon>Eukaryota</taxon>
        <taxon>Fungi</taxon>
        <taxon>Dikarya</taxon>
        <taxon>Ascomycota</taxon>
        <taxon>Pezizomycotina</taxon>
        <taxon>Dothideomycetes</taxon>
        <taxon>Pleosporomycetidae</taxon>
        <taxon>Pleosporales</taxon>
        <taxon>Delitschiaceae</taxon>
        <taxon>Delitschia</taxon>
    </lineage>
</organism>
<reference evidence="5" key="1">
    <citation type="journal article" date="2020" name="Stud. Mycol.">
        <title>101 Dothideomycetes genomes: a test case for predicting lifestyles and emergence of pathogens.</title>
        <authorList>
            <person name="Haridas S."/>
            <person name="Albert R."/>
            <person name="Binder M."/>
            <person name="Bloem J."/>
            <person name="Labutti K."/>
            <person name="Salamov A."/>
            <person name="Andreopoulos B."/>
            <person name="Baker S."/>
            <person name="Barry K."/>
            <person name="Bills G."/>
            <person name="Bluhm B."/>
            <person name="Cannon C."/>
            <person name="Castanera R."/>
            <person name="Culley D."/>
            <person name="Daum C."/>
            <person name="Ezra D."/>
            <person name="Gonzalez J."/>
            <person name="Henrissat B."/>
            <person name="Kuo A."/>
            <person name="Liang C."/>
            <person name="Lipzen A."/>
            <person name="Lutzoni F."/>
            <person name="Magnuson J."/>
            <person name="Mondo S."/>
            <person name="Nolan M."/>
            <person name="Ohm R."/>
            <person name="Pangilinan J."/>
            <person name="Park H.-J."/>
            <person name="Ramirez L."/>
            <person name="Alfaro M."/>
            <person name="Sun H."/>
            <person name="Tritt A."/>
            <person name="Yoshinaga Y."/>
            <person name="Zwiers L.-H."/>
            <person name="Turgeon B."/>
            <person name="Goodwin S."/>
            <person name="Spatafora J."/>
            <person name="Crous P."/>
            <person name="Grigoriev I."/>
        </authorList>
    </citation>
    <scope>NUCLEOTIDE SEQUENCE</scope>
    <source>
        <strain evidence="5">ATCC 74209</strain>
    </source>
</reference>
<comment type="caution">
    <text evidence="5">The sequence shown here is derived from an EMBL/GenBank/DDBJ whole genome shotgun (WGS) entry which is preliminary data.</text>
</comment>
<keyword evidence="6" id="KW-1185">Reference proteome</keyword>
<dbReference type="OrthoDB" id="1667587at2759"/>
<sequence length="385" mass="41683">MNTRPILDDSAGPVGLSASLNNDNSCFSVALETGFRIFSTKNASLKLARETGAGIGCAEMLGQTKYIALVGGGKSPKFPQNKVIIWNDAKQDVTMTLEFKQPVQRVRLSRSHIVVVLLNSVNIYKWSSPPQKIASYETINNPFGLCSLGSDTLAIPGISAGQVRLVHLKAFLVNLIPAHTAPLMAIELSRDGNILATASESGTLIRVWSVDHCTKICEVRRGLDPATVFSLAISPDNSMLALTSDKSTLHIFDLPGRRNSSSRIRDSPVPSGADPETKLNKWGILSQVPLLPKSFSDTYSFASAHFELGDEPVGWGAATRSPTYAAPIPGVPGGRPTKGLIGWLDNEHLIVLGAGHDARWEKFIIGVAQDGKRVCWREGWKKYLE</sequence>
<keyword evidence="3" id="KW-0677">Repeat</keyword>
<accession>A0A9P4JIG6</accession>
<name>A0A9P4JIG6_9PLEO</name>
<dbReference type="GO" id="GO:0005774">
    <property type="term" value="C:vacuolar membrane"/>
    <property type="evidence" value="ECO:0007669"/>
    <property type="project" value="UniProtKB-SubCell"/>
</dbReference>
<comment type="subcellular location">
    <subcellularLocation>
        <location evidence="1">Vacuole membrane</location>
        <topology evidence="1">Peripheral membrane protein</topology>
    </subcellularLocation>
</comment>
<evidence type="ECO:0000256" key="3">
    <source>
        <dbReference type="ARBA" id="ARBA00022737"/>
    </source>
</evidence>
<dbReference type="AlphaFoldDB" id="A0A9P4JIG6"/>
<dbReference type="Pfam" id="PF21032">
    <property type="entry name" value="PROPPIN"/>
    <property type="match status" value="1"/>
</dbReference>
<dbReference type="InterPro" id="IPR048720">
    <property type="entry name" value="PROPPIN"/>
</dbReference>
<dbReference type="SUPFAM" id="SSF50978">
    <property type="entry name" value="WD40 repeat-like"/>
    <property type="match status" value="1"/>
</dbReference>